<dbReference type="EMBL" id="FTMN01000003">
    <property type="protein sequence ID" value="SIQ27293.1"/>
    <property type="molecule type" value="Genomic_DNA"/>
</dbReference>
<proteinExistence type="predicted"/>
<sequence>MVRLMHSQGFQVFQSNSARIGYQRAHAVTPDLILLDLYMPEMDGLAVLRLLRESPETREIPVIFLSSTSSIDDRLSGFELGAVDFVSKPYMPEEVVARVRVHLGRTLQVTDSKGLTDTDTNLCQDEVMLQAALRILESRLSDPPSVMELARSVGTHDKRLLRIFRAQLGTTVSAYIRQSRMELARRLLRNDSISIEEVAAQAGFRNAANFSTSFRREEGLSPRQYRQRCLAES</sequence>
<keyword evidence="3" id="KW-0804">Transcription</keyword>
<dbReference type="InterPro" id="IPR009057">
    <property type="entry name" value="Homeodomain-like_sf"/>
</dbReference>
<evidence type="ECO:0000313" key="8">
    <source>
        <dbReference type="Proteomes" id="UP000186895"/>
    </source>
</evidence>
<dbReference type="Pfam" id="PF00072">
    <property type="entry name" value="Response_reg"/>
    <property type="match status" value="1"/>
</dbReference>
<feature type="modified residue" description="4-aspartylphosphate" evidence="4">
    <location>
        <position position="36"/>
    </location>
</feature>
<dbReference type="PROSITE" id="PS01124">
    <property type="entry name" value="HTH_ARAC_FAMILY_2"/>
    <property type="match status" value="1"/>
</dbReference>
<dbReference type="SUPFAM" id="SSF46689">
    <property type="entry name" value="Homeodomain-like"/>
    <property type="match status" value="2"/>
</dbReference>
<organism evidence="7 8">
    <name type="scientific">Marinobacterium stanieri</name>
    <dbReference type="NCBI Taxonomy" id="49186"/>
    <lineage>
        <taxon>Bacteria</taxon>
        <taxon>Pseudomonadati</taxon>
        <taxon>Pseudomonadota</taxon>
        <taxon>Gammaproteobacteria</taxon>
        <taxon>Oceanospirillales</taxon>
        <taxon>Oceanospirillaceae</taxon>
        <taxon>Marinobacterium</taxon>
    </lineage>
</organism>
<keyword evidence="8" id="KW-1185">Reference proteome</keyword>
<dbReference type="PROSITE" id="PS00041">
    <property type="entry name" value="HTH_ARAC_FAMILY_1"/>
    <property type="match status" value="1"/>
</dbReference>
<dbReference type="InterPro" id="IPR001789">
    <property type="entry name" value="Sig_transdc_resp-reg_receiver"/>
</dbReference>
<dbReference type="GO" id="GO:0000160">
    <property type="term" value="P:phosphorelay signal transduction system"/>
    <property type="evidence" value="ECO:0007669"/>
    <property type="project" value="InterPro"/>
</dbReference>
<dbReference type="Proteomes" id="UP000186895">
    <property type="component" value="Unassembled WGS sequence"/>
</dbReference>
<gene>
    <name evidence="7" type="ORF">SAMN05421647_103287</name>
</gene>
<dbReference type="Gene3D" id="3.40.50.2300">
    <property type="match status" value="1"/>
</dbReference>
<reference evidence="7 8" key="1">
    <citation type="submission" date="2017-01" db="EMBL/GenBank/DDBJ databases">
        <authorList>
            <person name="Mah S.A."/>
            <person name="Swanson W.J."/>
            <person name="Moy G.W."/>
            <person name="Vacquier V.D."/>
        </authorList>
    </citation>
    <scope>NUCLEOTIDE SEQUENCE [LARGE SCALE GENOMIC DNA]</scope>
    <source>
        <strain evidence="7 8">DSM 7027</strain>
    </source>
</reference>
<feature type="domain" description="Response regulatory" evidence="6">
    <location>
        <begin position="1"/>
        <end position="103"/>
    </location>
</feature>
<evidence type="ECO:0000259" key="5">
    <source>
        <dbReference type="PROSITE" id="PS01124"/>
    </source>
</evidence>
<protein>
    <submittedName>
        <fullName evidence="7">Two component transcriptional regulator, AraC family</fullName>
    </submittedName>
</protein>
<feature type="domain" description="HTH araC/xylS-type" evidence="5">
    <location>
        <begin position="130"/>
        <end position="228"/>
    </location>
</feature>
<evidence type="ECO:0000256" key="1">
    <source>
        <dbReference type="ARBA" id="ARBA00023015"/>
    </source>
</evidence>
<accession>A0A1N6REL9</accession>
<dbReference type="InterPro" id="IPR018060">
    <property type="entry name" value="HTH_AraC"/>
</dbReference>
<dbReference type="SUPFAM" id="SSF52172">
    <property type="entry name" value="CheY-like"/>
    <property type="match status" value="1"/>
</dbReference>
<dbReference type="STRING" id="49186.SAMN05421647_103287"/>
<dbReference type="Gene3D" id="1.10.10.60">
    <property type="entry name" value="Homeodomain-like"/>
    <property type="match status" value="2"/>
</dbReference>
<dbReference type="GO" id="GO:0043565">
    <property type="term" value="F:sequence-specific DNA binding"/>
    <property type="evidence" value="ECO:0007669"/>
    <property type="project" value="InterPro"/>
</dbReference>
<evidence type="ECO:0000256" key="3">
    <source>
        <dbReference type="ARBA" id="ARBA00023163"/>
    </source>
</evidence>
<keyword evidence="1" id="KW-0805">Transcription regulation</keyword>
<dbReference type="InterPro" id="IPR018062">
    <property type="entry name" value="HTH_AraC-typ_CS"/>
</dbReference>
<evidence type="ECO:0000256" key="4">
    <source>
        <dbReference type="PROSITE-ProRule" id="PRU00169"/>
    </source>
</evidence>
<evidence type="ECO:0000256" key="2">
    <source>
        <dbReference type="ARBA" id="ARBA00023125"/>
    </source>
</evidence>
<dbReference type="PANTHER" id="PTHR47893">
    <property type="entry name" value="REGULATORY PROTEIN PCHR"/>
    <property type="match status" value="1"/>
</dbReference>
<dbReference type="PROSITE" id="PS50110">
    <property type="entry name" value="RESPONSE_REGULATORY"/>
    <property type="match status" value="1"/>
</dbReference>
<dbReference type="AlphaFoldDB" id="A0A1N6REL9"/>
<dbReference type="SMART" id="SM00448">
    <property type="entry name" value="REC"/>
    <property type="match status" value="1"/>
</dbReference>
<dbReference type="SMART" id="SM00342">
    <property type="entry name" value="HTH_ARAC"/>
    <property type="match status" value="1"/>
</dbReference>
<dbReference type="Pfam" id="PF12833">
    <property type="entry name" value="HTH_18"/>
    <property type="match status" value="1"/>
</dbReference>
<dbReference type="InterPro" id="IPR053142">
    <property type="entry name" value="PchR_regulatory_protein"/>
</dbReference>
<dbReference type="GO" id="GO:0003700">
    <property type="term" value="F:DNA-binding transcription factor activity"/>
    <property type="evidence" value="ECO:0007669"/>
    <property type="project" value="InterPro"/>
</dbReference>
<keyword evidence="4" id="KW-0597">Phosphoprotein</keyword>
<dbReference type="eggNOG" id="COG4977">
    <property type="taxonomic scope" value="Bacteria"/>
</dbReference>
<dbReference type="InterPro" id="IPR011006">
    <property type="entry name" value="CheY-like_superfamily"/>
</dbReference>
<name>A0A1N6REL9_9GAMM</name>
<keyword evidence="2" id="KW-0238">DNA-binding</keyword>
<evidence type="ECO:0000259" key="6">
    <source>
        <dbReference type="PROSITE" id="PS50110"/>
    </source>
</evidence>
<evidence type="ECO:0000313" key="7">
    <source>
        <dbReference type="EMBL" id="SIQ27293.1"/>
    </source>
</evidence>
<dbReference type="PANTHER" id="PTHR47893:SF1">
    <property type="entry name" value="REGULATORY PROTEIN PCHR"/>
    <property type="match status" value="1"/>
</dbReference>
<dbReference type="InterPro" id="IPR020449">
    <property type="entry name" value="Tscrpt_reg_AraC-type_HTH"/>
</dbReference>
<dbReference type="PRINTS" id="PR00032">
    <property type="entry name" value="HTHARAC"/>
</dbReference>